<keyword evidence="3" id="KW-1185">Reference proteome</keyword>
<name>A0AAQ1P9Z8_9PSED</name>
<protein>
    <submittedName>
        <fullName evidence="2">Uncharacterized protein</fullName>
    </submittedName>
</protein>
<dbReference type="AlphaFoldDB" id="A0AAQ1P9Z8"/>
<dbReference type="EMBL" id="OPYN01000123">
    <property type="protein sequence ID" value="SPO61231.1"/>
    <property type="molecule type" value="Genomic_DNA"/>
</dbReference>
<comment type="caution">
    <text evidence="2">The sequence shown here is derived from an EMBL/GenBank/DDBJ whole genome shotgun (WGS) entry which is preliminary data.</text>
</comment>
<evidence type="ECO:0000313" key="2">
    <source>
        <dbReference type="EMBL" id="SPO61231.1"/>
    </source>
</evidence>
<gene>
    <name evidence="2" type="ORF">JV551A3_V1_1230127</name>
</gene>
<accession>A0AAQ1P9Z8</accession>
<evidence type="ECO:0000256" key="1">
    <source>
        <dbReference type="SAM" id="MobiDB-lite"/>
    </source>
</evidence>
<organism evidence="2 3">
    <name type="scientific">Pseudomonas inefficax</name>
    <dbReference type="NCBI Taxonomy" id="2078786"/>
    <lineage>
        <taxon>Bacteria</taxon>
        <taxon>Pseudomonadati</taxon>
        <taxon>Pseudomonadota</taxon>
        <taxon>Gammaproteobacteria</taxon>
        <taxon>Pseudomonadales</taxon>
        <taxon>Pseudomonadaceae</taxon>
        <taxon>Pseudomonas</taxon>
    </lineage>
</organism>
<proteinExistence type="predicted"/>
<sequence length="66" mass="7277">MGAGLPANASAHSTSHSRVNPLPQCFAFTFYIYQLVKTYSYQEVAEVVNFIHTSWGNQGMPSPPVM</sequence>
<evidence type="ECO:0000313" key="3">
    <source>
        <dbReference type="Proteomes" id="UP000294335"/>
    </source>
</evidence>
<feature type="region of interest" description="Disordered" evidence="1">
    <location>
        <begin position="1"/>
        <end position="20"/>
    </location>
</feature>
<dbReference type="Proteomes" id="UP000294335">
    <property type="component" value="Unassembled WGS sequence"/>
</dbReference>
<reference evidence="2 3" key="1">
    <citation type="submission" date="2018-02" db="EMBL/GenBank/DDBJ databases">
        <authorList>
            <person name="Dubost A."/>
        </authorList>
    </citation>
    <scope>NUCLEOTIDE SEQUENCE [LARGE SCALE GENOMIC DNA]</scope>
    <source>
        <strain evidence="3">JV551A3</strain>
    </source>
</reference>